<evidence type="ECO:0000313" key="2">
    <source>
        <dbReference type="WBParaSite" id="SPAL_0001346800.1"/>
    </source>
</evidence>
<dbReference type="Proteomes" id="UP000046392">
    <property type="component" value="Unplaced"/>
</dbReference>
<organism evidence="1 2">
    <name type="scientific">Strongyloides papillosus</name>
    <name type="common">Intestinal threadworm</name>
    <dbReference type="NCBI Taxonomy" id="174720"/>
    <lineage>
        <taxon>Eukaryota</taxon>
        <taxon>Metazoa</taxon>
        <taxon>Ecdysozoa</taxon>
        <taxon>Nematoda</taxon>
        <taxon>Chromadorea</taxon>
        <taxon>Rhabditida</taxon>
        <taxon>Tylenchina</taxon>
        <taxon>Panagrolaimomorpha</taxon>
        <taxon>Strongyloidoidea</taxon>
        <taxon>Strongyloididae</taxon>
        <taxon>Strongyloides</taxon>
    </lineage>
</organism>
<sequence>MFNKLCETNSTLERPNNSVTLLTSNEAKQELGTMIEDVPVKSRVELRTYKIRWIVLLSVAMANPTNTYNWICSESISTITNQYYGNNTLMLYCQEFLLLLLYHLN</sequence>
<dbReference type="WBParaSite" id="SPAL_0001346800.1">
    <property type="protein sequence ID" value="SPAL_0001346800.1"/>
    <property type="gene ID" value="SPAL_0001346800"/>
</dbReference>
<evidence type="ECO:0000313" key="1">
    <source>
        <dbReference type="Proteomes" id="UP000046392"/>
    </source>
</evidence>
<dbReference type="AlphaFoldDB" id="A0A0N5C697"/>
<proteinExistence type="predicted"/>
<keyword evidence="1" id="KW-1185">Reference proteome</keyword>
<name>A0A0N5C697_STREA</name>
<reference evidence="2" key="1">
    <citation type="submission" date="2017-02" db="UniProtKB">
        <authorList>
            <consortium name="WormBaseParasite"/>
        </authorList>
    </citation>
    <scope>IDENTIFICATION</scope>
</reference>
<accession>A0A0N5C697</accession>
<protein>
    <submittedName>
        <fullName evidence="2">MFS domain-containing protein</fullName>
    </submittedName>
</protein>